<name>A0A0M6YDB5_9HYPH</name>
<gene>
    <name evidence="1" type="ORF">LAL4801_05881</name>
</gene>
<protein>
    <recommendedName>
        <fullName evidence="3">Transposase</fullName>
    </recommendedName>
</protein>
<reference evidence="2" key="1">
    <citation type="submission" date="2015-07" db="EMBL/GenBank/DDBJ databases">
        <authorList>
            <person name="Rodrigo-Torres Lidia"/>
            <person name="Arahal R.David."/>
        </authorList>
    </citation>
    <scope>NUCLEOTIDE SEQUENCE [LARGE SCALE GENOMIC DNA]</scope>
    <source>
        <strain evidence="2">CECT 4801</strain>
    </source>
</reference>
<dbReference type="EMBL" id="CXST01000007">
    <property type="protein sequence ID" value="CTQ47419.1"/>
    <property type="molecule type" value="Genomic_DNA"/>
</dbReference>
<dbReference type="Proteomes" id="UP000048926">
    <property type="component" value="Unassembled WGS sequence"/>
</dbReference>
<accession>A0A0M6YDB5</accession>
<organism evidence="1 2">
    <name type="scientific">Roseibium aggregatum</name>
    <dbReference type="NCBI Taxonomy" id="187304"/>
    <lineage>
        <taxon>Bacteria</taxon>
        <taxon>Pseudomonadati</taxon>
        <taxon>Pseudomonadota</taxon>
        <taxon>Alphaproteobacteria</taxon>
        <taxon>Hyphomicrobiales</taxon>
        <taxon>Stappiaceae</taxon>
        <taxon>Roseibium</taxon>
    </lineage>
</organism>
<evidence type="ECO:0000313" key="2">
    <source>
        <dbReference type="Proteomes" id="UP000048926"/>
    </source>
</evidence>
<dbReference type="OrthoDB" id="8261795at2"/>
<proteinExistence type="predicted"/>
<sequence>MDITVLGIDLGKSVCSLAGLDASGAVVFRKRLQRFRLLDFLAELPSCIVAKEACGALITSGASASNMRVSHD</sequence>
<dbReference type="AlphaFoldDB" id="A0A0M6YDB5"/>
<evidence type="ECO:0000313" key="1">
    <source>
        <dbReference type="EMBL" id="CTQ47419.1"/>
    </source>
</evidence>
<dbReference type="RefSeq" id="WP_055661458.1">
    <property type="nucleotide sequence ID" value="NZ_CXST01000007.1"/>
</dbReference>
<keyword evidence="2" id="KW-1185">Reference proteome</keyword>
<evidence type="ECO:0008006" key="3">
    <source>
        <dbReference type="Google" id="ProtNLM"/>
    </source>
</evidence>